<sequence length="160" mass="19059">MNGKTLKQKRKAIKLTQTQLAHNLGVSMRTIQNWEGDINAIPKIVEVYFKNYTEYSQYEQLKQDLEQKKEGPYNELPIEEKLNVLYKLWLEYFMDENKSGDDIKKVNRTIHGLVSKDAHQDKYIIFMRDKILELEKSLEIQQEMTRQILEIVKDLKLTTH</sequence>
<dbReference type="Gene3D" id="1.10.260.40">
    <property type="entry name" value="lambda repressor-like DNA-binding domains"/>
    <property type="match status" value="1"/>
</dbReference>
<dbReference type="Proteomes" id="UP000256491">
    <property type="component" value="Unassembled WGS sequence"/>
</dbReference>
<dbReference type="CDD" id="cd00093">
    <property type="entry name" value="HTH_XRE"/>
    <property type="match status" value="1"/>
</dbReference>
<name>A0ABX9II51_9FLAO</name>
<dbReference type="InterPro" id="IPR001387">
    <property type="entry name" value="Cro/C1-type_HTH"/>
</dbReference>
<proteinExistence type="predicted"/>
<dbReference type="Pfam" id="PF01381">
    <property type="entry name" value="HTH_3"/>
    <property type="match status" value="1"/>
</dbReference>
<feature type="domain" description="HTH cro/C1-type" evidence="1">
    <location>
        <begin position="6"/>
        <end position="35"/>
    </location>
</feature>
<evidence type="ECO:0000259" key="1">
    <source>
        <dbReference type="PROSITE" id="PS50943"/>
    </source>
</evidence>
<keyword evidence="3" id="KW-1185">Reference proteome</keyword>
<evidence type="ECO:0000313" key="3">
    <source>
        <dbReference type="Proteomes" id="UP000256491"/>
    </source>
</evidence>
<dbReference type="PROSITE" id="PS50943">
    <property type="entry name" value="HTH_CROC1"/>
    <property type="match status" value="1"/>
</dbReference>
<dbReference type="SUPFAM" id="SSF47413">
    <property type="entry name" value="lambda repressor-like DNA-binding domains"/>
    <property type="match status" value="1"/>
</dbReference>
<gene>
    <name evidence="2" type="ORF">DRF57_15755</name>
</gene>
<evidence type="ECO:0000313" key="2">
    <source>
        <dbReference type="EMBL" id="REC73792.1"/>
    </source>
</evidence>
<dbReference type="InterPro" id="IPR010982">
    <property type="entry name" value="Lambda_DNA-bd_dom_sf"/>
</dbReference>
<accession>A0ABX9II51</accession>
<dbReference type="EMBL" id="QNUF01000020">
    <property type="protein sequence ID" value="REC73792.1"/>
    <property type="molecule type" value="Genomic_DNA"/>
</dbReference>
<comment type="caution">
    <text evidence="2">The sequence shown here is derived from an EMBL/GenBank/DDBJ whole genome shotgun (WGS) entry which is preliminary data.</text>
</comment>
<dbReference type="RefSeq" id="WP_115919552.1">
    <property type="nucleotide sequence ID" value="NZ_BJYH01000017.1"/>
</dbReference>
<organism evidence="2 3">
    <name type="scientific">Chryseobacterium rhizosphaerae</name>
    <dbReference type="NCBI Taxonomy" id="395937"/>
    <lineage>
        <taxon>Bacteria</taxon>
        <taxon>Pseudomonadati</taxon>
        <taxon>Bacteroidota</taxon>
        <taxon>Flavobacteriia</taxon>
        <taxon>Flavobacteriales</taxon>
        <taxon>Weeksellaceae</taxon>
        <taxon>Chryseobacterium group</taxon>
        <taxon>Chryseobacterium</taxon>
    </lineage>
</organism>
<protein>
    <recommendedName>
        <fullName evidence="1">HTH cro/C1-type domain-containing protein</fullName>
    </recommendedName>
</protein>
<reference evidence="2 3" key="1">
    <citation type="journal article" date="2010" name="Syst. Appl. Microbiol.">
        <title>Four new species of Chryseobacterium from the rhizosphere of coastal sand dune plants, Chryseobacterium elymi sp. nov., Chryseobacterium hagamense sp. nov., Chryseobacterium lathyri sp. nov. and Chryseobacterium rhizosphaerae sp. nov.</title>
        <authorList>
            <person name="Cho S.H."/>
            <person name="Lee K.S."/>
            <person name="Shin D.S."/>
            <person name="Han J.H."/>
            <person name="Park K.S."/>
            <person name="Lee C.H."/>
            <person name="Park K.H."/>
            <person name="Kim S.B."/>
        </authorList>
    </citation>
    <scope>NUCLEOTIDE SEQUENCE [LARGE SCALE GENOMIC DNA]</scope>
    <source>
        <strain evidence="2 3">KCTC 22548</strain>
    </source>
</reference>